<keyword evidence="1" id="KW-1133">Transmembrane helix</keyword>
<dbReference type="STRING" id="1183438.GKIL_0653"/>
<dbReference type="OrthoDB" id="9860283at2"/>
<evidence type="ECO:0000313" key="3">
    <source>
        <dbReference type="Proteomes" id="UP000017396"/>
    </source>
</evidence>
<protein>
    <submittedName>
        <fullName evidence="2">Uncharacterized protein</fullName>
    </submittedName>
</protein>
<reference evidence="2 3" key="1">
    <citation type="journal article" date="2013" name="PLoS ONE">
        <title>Cultivation and Complete Genome Sequencing of Gloeobacter kilaueensis sp. nov., from a Lava Cave in Kilauea Caldera, Hawai'i.</title>
        <authorList>
            <person name="Saw J.H."/>
            <person name="Schatz M."/>
            <person name="Brown M.V."/>
            <person name="Kunkel D.D."/>
            <person name="Foster J.S."/>
            <person name="Shick H."/>
            <person name="Christensen S."/>
            <person name="Hou S."/>
            <person name="Wan X."/>
            <person name="Donachie S.P."/>
        </authorList>
    </citation>
    <scope>NUCLEOTIDE SEQUENCE [LARGE SCALE GENOMIC DNA]</scope>
    <source>
        <strain evidence="3">JS</strain>
    </source>
</reference>
<keyword evidence="1" id="KW-0812">Transmembrane</keyword>
<dbReference type="Proteomes" id="UP000017396">
    <property type="component" value="Chromosome"/>
</dbReference>
<dbReference type="KEGG" id="glj:GKIL_0653"/>
<dbReference type="HOGENOM" id="CLU_1719752_0_0_3"/>
<evidence type="ECO:0000313" key="2">
    <source>
        <dbReference type="EMBL" id="AGY56899.1"/>
    </source>
</evidence>
<organism evidence="2 3">
    <name type="scientific">Gloeobacter kilaueensis (strain ATCC BAA-2537 / CCAP 1431/1 / ULC 316 / JS1)</name>
    <dbReference type="NCBI Taxonomy" id="1183438"/>
    <lineage>
        <taxon>Bacteria</taxon>
        <taxon>Bacillati</taxon>
        <taxon>Cyanobacteriota</taxon>
        <taxon>Cyanophyceae</taxon>
        <taxon>Gloeobacterales</taxon>
        <taxon>Gloeobacteraceae</taxon>
        <taxon>Gloeobacter</taxon>
    </lineage>
</organism>
<name>U5QH14_GLOK1</name>
<feature type="transmembrane region" description="Helical" evidence="1">
    <location>
        <begin position="18"/>
        <end position="40"/>
    </location>
</feature>
<keyword evidence="1" id="KW-0472">Membrane</keyword>
<gene>
    <name evidence="2" type="ORF">GKIL_0653</name>
</gene>
<evidence type="ECO:0000256" key="1">
    <source>
        <dbReference type="SAM" id="Phobius"/>
    </source>
</evidence>
<keyword evidence="3" id="KW-1185">Reference proteome</keyword>
<dbReference type="EMBL" id="CP003587">
    <property type="protein sequence ID" value="AGY56899.1"/>
    <property type="molecule type" value="Genomic_DNA"/>
</dbReference>
<sequence>MSVPFASRTLRSARGLTFIEWTTALAVTTILVVGSTATALQWRKAANHRLDSTSVALIEQALRQYARLYGSLPQLSDSADAERWLALYTPPGSPTLPDGSRRTLPEGMDYERAQNYLPSSLERTEQPGRITLTGTGCTPADPAISCSLAIVP</sequence>
<dbReference type="AlphaFoldDB" id="U5QH14"/>
<proteinExistence type="predicted"/>
<accession>U5QH14</accession>
<dbReference type="RefSeq" id="WP_023171940.1">
    <property type="nucleotide sequence ID" value="NC_022600.1"/>
</dbReference>